<comment type="caution">
    <text evidence="1">The sequence shown here is derived from an EMBL/GenBank/DDBJ whole genome shotgun (WGS) entry which is preliminary data.</text>
</comment>
<organism evidence="1">
    <name type="scientific">marine sediment metagenome</name>
    <dbReference type="NCBI Taxonomy" id="412755"/>
    <lineage>
        <taxon>unclassified sequences</taxon>
        <taxon>metagenomes</taxon>
        <taxon>ecological metagenomes</taxon>
    </lineage>
</organism>
<reference evidence="1" key="1">
    <citation type="journal article" date="2015" name="Nature">
        <title>Complex archaea that bridge the gap between prokaryotes and eukaryotes.</title>
        <authorList>
            <person name="Spang A."/>
            <person name="Saw J.H."/>
            <person name="Jorgensen S.L."/>
            <person name="Zaremba-Niedzwiedzka K."/>
            <person name="Martijn J."/>
            <person name="Lind A.E."/>
            <person name="van Eijk R."/>
            <person name="Schleper C."/>
            <person name="Guy L."/>
            <person name="Ettema T.J."/>
        </authorList>
    </citation>
    <scope>NUCLEOTIDE SEQUENCE</scope>
</reference>
<gene>
    <name evidence="1" type="ORF">LCGC14_0909390</name>
</gene>
<evidence type="ECO:0000313" key="1">
    <source>
        <dbReference type="EMBL" id="KKN23017.1"/>
    </source>
</evidence>
<accession>A0A0F9PEV8</accession>
<proteinExistence type="predicted"/>
<dbReference type="AlphaFoldDB" id="A0A0F9PEV8"/>
<dbReference type="EMBL" id="LAZR01003012">
    <property type="protein sequence ID" value="KKN23017.1"/>
    <property type="molecule type" value="Genomic_DNA"/>
</dbReference>
<sequence length="70" mass="8267">MTNWRAENMVIATSQQRIPRGEALNWTRLDPWPVGYKVFNQLFYRSGDEWRGGRPYIVGQQIRTELKAGR</sequence>
<name>A0A0F9PEV8_9ZZZZ</name>
<protein>
    <submittedName>
        <fullName evidence="1">Uncharacterized protein</fullName>
    </submittedName>
</protein>